<evidence type="ECO:0000313" key="11">
    <source>
        <dbReference type="EMBL" id="KAJ4806872.1"/>
    </source>
</evidence>
<dbReference type="InterPro" id="IPR032675">
    <property type="entry name" value="LRR_dom_sf"/>
</dbReference>
<feature type="binding site" evidence="8">
    <location>
        <position position="376"/>
    </location>
    <ligand>
        <name>ATP</name>
        <dbReference type="ChEBI" id="CHEBI:30616"/>
    </ligand>
</feature>
<dbReference type="InterPro" id="IPR000719">
    <property type="entry name" value="Prot_kinase_dom"/>
</dbReference>
<evidence type="ECO:0000256" key="5">
    <source>
        <dbReference type="ARBA" id="ARBA00022737"/>
    </source>
</evidence>
<dbReference type="PANTHER" id="PTHR45631">
    <property type="entry name" value="OS07G0107800 PROTEIN-RELATED"/>
    <property type="match status" value="1"/>
</dbReference>
<keyword evidence="5" id="KW-0677">Repeat</keyword>
<dbReference type="Pfam" id="PF12819">
    <property type="entry name" value="Malectin_like"/>
    <property type="match status" value="1"/>
</dbReference>
<feature type="transmembrane region" description="Helical" evidence="9">
    <location>
        <begin position="279"/>
        <end position="301"/>
    </location>
</feature>
<dbReference type="PROSITE" id="PS00107">
    <property type="entry name" value="PROTEIN_KINASE_ATP"/>
    <property type="match status" value="1"/>
</dbReference>
<protein>
    <submittedName>
        <fullName evidence="11">Leucine-rich repeat protein kinase</fullName>
    </submittedName>
</protein>
<keyword evidence="11" id="KW-0418">Kinase</keyword>
<keyword evidence="3 9" id="KW-0812">Transmembrane</keyword>
<dbReference type="PANTHER" id="PTHR45631:SF202">
    <property type="entry name" value="SENESCENCE-INDUCED RECEPTOR-LIKE SERINE_THREONINE-PROTEIN KINASE"/>
    <property type="match status" value="1"/>
</dbReference>
<evidence type="ECO:0000259" key="10">
    <source>
        <dbReference type="PROSITE" id="PS50011"/>
    </source>
</evidence>
<dbReference type="Pfam" id="PF13855">
    <property type="entry name" value="LRR_8"/>
    <property type="match status" value="1"/>
</dbReference>
<dbReference type="PROSITE" id="PS50011">
    <property type="entry name" value="PROTEIN_KINASE_DOM"/>
    <property type="match status" value="1"/>
</dbReference>
<evidence type="ECO:0000256" key="7">
    <source>
        <dbReference type="ARBA" id="ARBA00023136"/>
    </source>
</evidence>
<keyword evidence="12" id="KW-1185">Reference proteome</keyword>
<evidence type="ECO:0000256" key="2">
    <source>
        <dbReference type="ARBA" id="ARBA00022614"/>
    </source>
</evidence>
<dbReference type="Gene3D" id="3.80.10.10">
    <property type="entry name" value="Ribonuclease Inhibitor"/>
    <property type="match status" value="1"/>
</dbReference>
<dbReference type="SUPFAM" id="SSF52058">
    <property type="entry name" value="L domain-like"/>
    <property type="match status" value="1"/>
</dbReference>
<keyword evidence="7 9" id="KW-0472">Membrane</keyword>
<evidence type="ECO:0000256" key="4">
    <source>
        <dbReference type="ARBA" id="ARBA00022729"/>
    </source>
</evidence>
<keyword evidence="11" id="KW-0808">Transferase</keyword>
<comment type="caution">
    <text evidence="11">The sequence shown here is derived from an EMBL/GenBank/DDBJ whole genome shotgun (WGS) entry which is preliminary data.</text>
</comment>
<dbReference type="FunFam" id="3.80.10.10:FF:000129">
    <property type="entry name" value="Leucine-rich repeat receptor-like kinase"/>
    <property type="match status" value="1"/>
</dbReference>
<dbReference type="GO" id="GO:0005886">
    <property type="term" value="C:plasma membrane"/>
    <property type="evidence" value="ECO:0007669"/>
    <property type="project" value="UniProtKB-SubCell"/>
</dbReference>
<evidence type="ECO:0000256" key="9">
    <source>
        <dbReference type="SAM" id="Phobius"/>
    </source>
</evidence>
<proteinExistence type="predicted"/>
<evidence type="ECO:0000313" key="12">
    <source>
        <dbReference type="Proteomes" id="UP001140206"/>
    </source>
</evidence>
<feature type="domain" description="Protein kinase" evidence="10">
    <location>
        <begin position="348"/>
        <end position="395"/>
    </location>
</feature>
<name>A0AAV8GNL1_9POAL</name>
<dbReference type="SUPFAM" id="SSF56112">
    <property type="entry name" value="Protein kinase-like (PK-like)"/>
    <property type="match status" value="1"/>
</dbReference>
<dbReference type="InterPro" id="IPR011009">
    <property type="entry name" value="Kinase-like_dom_sf"/>
</dbReference>
<sequence>MDSDLNQLHCATRHGFCNPLYCHETAATTLSTKQSLDLSWSSDNKSTEFFVILHIGEIQDIPSNSLREFDIIADGDPLFDYHTVPRKLHSGWATYQETGYNDYNVSLKATSNSTLPPLLNAFELYIVRPTNGIPTYSGDVAAINKIKTNYQVNKGWSGDPCVPTELSWSGVNCTSDFSNIPRIASLNLSSCGLTGAIASSFGNLSTLNSLDLSYNNLSGKLPTFLDQLSALTYLDITGNMEISTTLPPGLQQRRQDGNLTFRYGGASTDSRRSNNKKTILLSVLIPVAGGGVLLLGLVFLIKRSGFPRLGHGKETRYENSTDLVDSKGNVVQIDSHHFTYKDLQKITNNFEQEIGKGAFGTVYCGLHYDGTQVAVKLLDSSSKQGTKEFLAEIPD</sequence>
<dbReference type="AlphaFoldDB" id="A0AAV8GNL1"/>
<keyword evidence="6 9" id="KW-1133">Transmembrane helix</keyword>
<dbReference type="EMBL" id="JAMFTS010000001">
    <property type="protein sequence ID" value="KAJ4806872.1"/>
    <property type="molecule type" value="Genomic_DNA"/>
</dbReference>
<keyword evidence="2" id="KW-0433">Leucine-rich repeat</keyword>
<dbReference type="Gene3D" id="3.30.200.20">
    <property type="entry name" value="Phosphorylase Kinase, domain 1"/>
    <property type="match status" value="1"/>
</dbReference>
<dbReference type="InterPro" id="IPR017441">
    <property type="entry name" value="Protein_kinase_ATP_BS"/>
</dbReference>
<dbReference type="GO" id="GO:0004672">
    <property type="term" value="F:protein kinase activity"/>
    <property type="evidence" value="ECO:0007669"/>
    <property type="project" value="InterPro"/>
</dbReference>
<dbReference type="GO" id="GO:0005524">
    <property type="term" value="F:ATP binding"/>
    <property type="evidence" value="ECO:0007669"/>
    <property type="project" value="UniProtKB-UniRule"/>
</dbReference>
<comment type="subcellular location">
    <subcellularLocation>
        <location evidence="1">Cell membrane</location>
        <topology evidence="1">Single-pass membrane protein</topology>
    </subcellularLocation>
</comment>
<dbReference type="InterPro" id="IPR024788">
    <property type="entry name" value="Malectin-like_Carb-bd_dom"/>
</dbReference>
<keyword evidence="8" id="KW-0067">ATP-binding</keyword>
<evidence type="ECO:0000256" key="8">
    <source>
        <dbReference type="PROSITE-ProRule" id="PRU10141"/>
    </source>
</evidence>
<evidence type="ECO:0000256" key="1">
    <source>
        <dbReference type="ARBA" id="ARBA00004162"/>
    </source>
</evidence>
<accession>A0AAV8GNL1</accession>
<keyword evidence="8" id="KW-0547">Nucleotide-binding</keyword>
<gene>
    <name evidence="11" type="ORF">LUZ62_019438</name>
</gene>
<evidence type="ECO:0000256" key="3">
    <source>
        <dbReference type="ARBA" id="ARBA00022692"/>
    </source>
</evidence>
<reference evidence="11" key="1">
    <citation type="submission" date="2022-08" db="EMBL/GenBank/DDBJ databases">
        <authorList>
            <person name="Marques A."/>
        </authorList>
    </citation>
    <scope>NUCLEOTIDE SEQUENCE</scope>
    <source>
        <strain evidence="11">RhyPub2mFocal</strain>
        <tissue evidence="11">Leaves</tissue>
    </source>
</reference>
<keyword evidence="4" id="KW-0732">Signal</keyword>
<organism evidence="11 12">
    <name type="scientific">Rhynchospora pubera</name>
    <dbReference type="NCBI Taxonomy" id="906938"/>
    <lineage>
        <taxon>Eukaryota</taxon>
        <taxon>Viridiplantae</taxon>
        <taxon>Streptophyta</taxon>
        <taxon>Embryophyta</taxon>
        <taxon>Tracheophyta</taxon>
        <taxon>Spermatophyta</taxon>
        <taxon>Magnoliopsida</taxon>
        <taxon>Liliopsida</taxon>
        <taxon>Poales</taxon>
        <taxon>Cyperaceae</taxon>
        <taxon>Cyperoideae</taxon>
        <taxon>Rhynchosporeae</taxon>
        <taxon>Rhynchospora</taxon>
    </lineage>
</organism>
<dbReference type="Proteomes" id="UP001140206">
    <property type="component" value="Chromosome 1"/>
</dbReference>
<evidence type="ECO:0000256" key="6">
    <source>
        <dbReference type="ARBA" id="ARBA00022989"/>
    </source>
</evidence>
<dbReference type="InterPro" id="IPR001611">
    <property type="entry name" value="Leu-rich_rpt"/>
</dbReference>